<feature type="compositionally biased region" description="Acidic residues" evidence="1">
    <location>
        <begin position="12"/>
        <end position="22"/>
    </location>
</feature>
<protein>
    <submittedName>
        <fullName evidence="3">Uncharacterized protein</fullName>
    </submittedName>
</protein>
<dbReference type="AlphaFoldDB" id="A0A915KSC7"/>
<feature type="region of interest" description="Disordered" evidence="1">
    <location>
        <begin position="1"/>
        <end position="39"/>
    </location>
</feature>
<evidence type="ECO:0000256" key="1">
    <source>
        <dbReference type="SAM" id="MobiDB-lite"/>
    </source>
</evidence>
<evidence type="ECO:0000313" key="2">
    <source>
        <dbReference type="Proteomes" id="UP000887565"/>
    </source>
</evidence>
<sequence length="104" mass="10837">TDLQTRHQVEEKSDDSDSDSDSSSDSSSQITTPPAPKIASIVVKPSSHRTVTSADVSNAVATVSNVGAPINNAIATSSNVAAEIPSRSLTPAYFNLEQQMPPPD</sequence>
<dbReference type="WBParaSite" id="nRc.2.0.1.t41678-RA">
    <property type="protein sequence ID" value="nRc.2.0.1.t41678-RA"/>
    <property type="gene ID" value="nRc.2.0.1.g41678"/>
</dbReference>
<keyword evidence="2" id="KW-1185">Reference proteome</keyword>
<accession>A0A915KSC7</accession>
<name>A0A915KSC7_ROMCU</name>
<proteinExistence type="predicted"/>
<feature type="compositionally biased region" description="Basic and acidic residues" evidence="1">
    <location>
        <begin position="1"/>
        <end position="11"/>
    </location>
</feature>
<organism evidence="2 3">
    <name type="scientific">Romanomermis culicivorax</name>
    <name type="common">Nematode worm</name>
    <dbReference type="NCBI Taxonomy" id="13658"/>
    <lineage>
        <taxon>Eukaryota</taxon>
        <taxon>Metazoa</taxon>
        <taxon>Ecdysozoa</taxon>
        <taxon>Nematoda</taxon>
        <taxon>Enoplea</taxon>
        <taxon>Dorylaimia</taxon>
        <taxon>Mermithida</taxon>
        <taxon>Mermithoidea</taxon>
        <taxon>Mermithidae</taxon>
        <taxon>Romanomermis</taxon>
    </lineage>
</organism>
<dbReference type="Proteomes" id="UP000887565">
    <property type="component" value="Unplaced"/>
</dbReference>
<reference evidence="3" key="1">
    <citation type="submission" date="2022-11" db="UniProtKB">
        <authorList>
            <consortium name="WormBaseParasite"/>
        </authorList>
    </citation>
    <scope>IDENTIFICATION</scope>
</reference>
<evidence type="ECO:0000313" key="3">
    <source>
        <dbReference type="WBParaSite" id="nRc.2.0.1.t41678-RA"/>
    </source>
</evidence>